<feature type="compositionally biased region" description="Low complexity" evidence="2">
    <location>
        <begin position="76"/>
        <end position="86"/>
    </location>
</feature>
<organism evidence="3 4">
    <name type="scientific">Ganoderma sinense ZZ0214-1</name>
    <dbReference type="NCBI Taxonomy" id="1077348"/>
    <lineage>
        <taxon>Eukaryota</taxon>
        <taxon>Fungi</taxon>
        <taxon>Dikarya</taxon>
        <taxon>Basidiomycota</taxon>
        <taxon>Agaricomycotina</taxon>
        <taxon>Agaricomycetes</taxon>
        <taxon>Polyporales</taxon>
        <taxon>Polyporaceae</taxon>
        <taxon>Ganoderma</taxon>
    </lineage>
</organism>
<feature type="compositionally biased region" description="Low complexity" evidence="2">
    <location>
        <begin position="164"/>
        <end position="178"/>
    </location>
</feature>
<dbReference type="PANTHER" id="PTHR23159">
    <property type="entry name" value="CENTROSOMAL PROTEIN 2"/>
    <property type="match status" value="1"/>
</dbReference>
<feature type="compositionally biased region" description="Low complexity" evidence="2">
    <location>
        <begin position="39"/>
        <end position="61"/>
    </location>
</feature>
<protein>
    <submittedName>
        <fullName evidence="3">Uncharacterized protein</fullName>
    </submittedName>
</protein>
<dbReference type="STRING" id="1077348.A0A2G8SCX0"/>
<feature type="compositionally biased region" description="Low complexity" evidence="2">
    <location>
        <begin position="117"/>
        <end position="137"/>
    </location>
</feature>
<dbReference type="PANTHER" id="PTHR23159:SF31">
    <property type="entry name" value="CENTROSOME-ASSOCIATED PROTEIN CEP250 ISOFORM X1"/>
    <property type="match status" value="1"/>
</dbReference>
<keyword evidence="4" id="KW-1185">Reference proteome</keyword>
<feature type="coiled-coil region" evidence="1">
    <location>
        <begin position="424"/>
        <end position="587"/>
    </location>
</feature>
<keyword evidence="1" id="KW-0175">Coiled coil</keyword>
<evidence type="ECO:0000256" key="1">
    <source>
        <dbReference type="SAM" id="Coils"/>
    </source>
</evidence>
<feature type="region of interest" description="Disordered" evidence="2">
    <location>
        <begin position="238"/>
        <end position="367"/>
    </location>
</feature>
<feature type="compositionally biased region" description="Polar residues" evidence="2">
    <location>
        <begin position="253"/>
        <end position="262"/>
    </location>
</feature>
<evidence type="ECO:0000256" key="2">
    <source>
        <dbReference type="SAM" id="MobiDB-lite"/>
    </source>
</evidence>
<feature type="coiled-coil region" evidence="1">
    <location>
        <begin position="634"/>
        <end position="827"/>
    </location>
</feature>
<reference evidence="3 4" key="1">
    <citation type="journal article" date="2015" name="Sci. Rep.">
        <title>Chromosome-level genome map provides insights into diverse defense mechanisms in the medicinal fungus Ganoderma sinense.</title>
        <authorList>
            <person name="Zhu Y."/>
            <person name="Xu J."/>
            <person name="Sun C."/>
            <person name="Zhou S."/>
            <person name="Xu H."/>
            <person name="Nelson D.R."/>
            <person name="Qian J."/>
            <person name="Song J."/>
            <person name="Luo H."/>
            <person name="Xiang L."/>
            <person name="Li Y."/>
            <person name="Xu Z."/>
            <person name="Ji A."/>
            <person name="Wang L."/>
            <person name="Lu S."/>
            <person name="Hayward A."/>
            <person name="Sun W."/>
            <person name="Li X."/>
            <person name="Schwartz D.C."/>
            <person name="Wang Y."/>
            <person name="Chen S."/>
        </authorList>
    </citation>
    <scope>NUCLEOTIDE SEQUENCE [LARGE SCALE GENOMIC DNA]</scope>
    <source>
        <strain evidence="3 4">ZZ0214-1</strain>
    </source>
</reference>
<evidence type="ECO:0000313" key="3">
    <source>
        <dbReference type="EMBL" id="PIL31602.1"/>
    </source>
</evidence>
<evidence type="ECO:0000313" key="4">
    <source>
        <dbReference type="Proteomes" id="UP000230002"/>
    </source>
</evidence>
<feature type="compositionally biased region" description="Low complexity" evidence="2">
    <location>
        <begin position="263"/>
        <end position="272"/>
    </location>
</feature>
<dbReference type="Proteomes" id="UP000230002">
    <property type="component" value="Unassembled WGS sequence"/>
</dbReference>
<sequence length="876" mass="95912">MFSSWRHTVESLSQPPKQDASSPNGDEAPVRSSIDGVRSSLSSSSHLAESALSSLRKSLAAQRPASPGANHARTTSASSPVAEPAPISSPAPSPKPRTAGRSTLEDRLRAKFAIGDASNSSTPTASARTSPSPVPTAEHPLAIFPSVSQDQDAPVVKGPPNPLSPTSTPLPDSPLQSPVVDGANSLETLPPTDVNPLILSMQSGSSSSAEEQVSQSLLSPVEVPPAEVVQVVEAPSALETGSLEETPVLATSPPANENVIQLSSQSAPSPSSGELHAVDDDFSSDTSTRHVDAPADTPSETPSAPYISVDDPHAKITVNEVNGDASSDPTNAVNDEYPSPLTPIEDASTTGSETVQHGAPNGKSSDGVDVEALQKRLKLVEQRFTDVSTSFKRLQAEKVAADRVLRELTSVESVTEVDVLRDFLQNMNFKMEMAQDEIRRLNGKLTRQEERIEELRDIHRLEVKSQIDQIDQLKGQVEEAEKLLKASQGSTAQVEQESAKRKAEIEKLHSELDKAKNEAKEEEEKRTKAIALLKTVRQKLVKAEKERDDATKEVGTLKEVEKAEREKEKAERARLQGEIEKVNVEREMAIQGLRAQFDKEVAAAKERFDKELAALRGQYELEAITTKTTHVREIEHKKSRIADLENTVKTLSAEKDELFDQVQLRQAETESSQSHLESLQGQNTELQYQLREANDRIQLLQEEFSDVRREQEIKGAPSGPSAEEVTRILVAAESKHEMKLDDLRRRLAEAERERDEGEARWSKTVKERAREVESLKAAINSSQRSKEAETEEAQALEQEIESLKGEIQSYQTQLKDLLAQLEKAAEVEATVKDQLAEISAKTGDLQQFVDEGKNRETQLRNQNKAGGLLVMVAYLC</sequence>
<dbReference type="OrthoDB" id="1926336at2759"/>
<feature type="compositionally biased region" description="Polar residues" evidence="2">
    <location>
        <begin position="1"/>
        <end position="24"/>
    </location>
</feature>
<gene>
    <name evidence="3" type="ORF">GSI_06304</name>
</gene>
<feature type="region of interest" description="Disordered" evidence="2">
    <location>
        <begin position="1"/>
        <end position="218"/>
    </location>
</feature>
<accession>A0A2G8SCX0</accession>
<feature type="compositionally biased region" description="Polar residues" evidence="2">
    <location>
        <begin position="324"/>
        <end position="333"/>
    </location>
</feature>
<name>A0A2G8SCX0_9APHY</name>
<comment type="caution">
    <text evidence="3">The sequence shown here is derived from an EMBL/GenBank/DDBJ whole genome shotgun (WGS) entry which is preliminary data.</text>
</comment>
<dbReference type="AlphaFoldDB" id="A0A2G8SCX0"/>
<feature type="compositionally biased region" description="Low complexity" evidence="2">
    <location>
        <begin position="199"/>
        <end position="218"/>
    </location>
</feature>
<proteinExistence type="predicted"/>
<dbReference type="EMBL" id="AYKW01000012">
    <property type="protein sequence ID" value="PIL31602.1"/>
    <property type="molecule type" value="Genomic_DNA"/>
</dbReference>